<name>A0A6A4WY28_AMPAM</name>
<reference evidence="2 3" key="1">
    <citation type="submission" date="2019-07" db="EMBL/GenBank/DDBJ databases">
        <title>Draft genome assembly of a fouling barnacle, Amphibalanus amphitrite (Darwin, 1854): The first reference genome for Thecostraca.</title>
        <authorList>
            <person name="Kim W."/>
        </authorList>
    </citation>
    <scope>NUCLEOTIDE SEQUENCE [LARGE SCALE GENOMIC DNA]</scope>
    <source>
        <strain evidence="2">SNU_AA5</strain>
        <tissue evidence="2">Soma without cirri and trophi</tissue>
    </source>
</reference>
<feature type="compositionally biased region" description="Acidic residues" evidence="1">
    <location>
        <begin position="278"/>
        <end position="288"/>
    </location>
</feature>
<feature type="compositionally biased region" description="Low complexity" evidence="1">
    <location>
        <begin position="179"/>
        <end position="188"/>
    </location>
</feature>
<dbReference type="EMBL" id="VIIS01000472">
    <property type="protein sequence ID" value="KAF0308704.1"/>
    <property type="molecule type" value="Genomic_DNA"/>
</dbReference>
<feature type="compositionally biased region" description="Low complexity" evidence="1">
    <location>
        <begin position="61"/>
        <end position="79"/>
    </location>
</feature>
<evidence type="ECO:0008006" key="4">
    <source>
        <dbReference type="Google" id="ProtNLM"/>
    </source>
</evidence>
<feature type="compositionally biased region" description="Low complexity" evidence="1">
    <location>
        <begin position="841"/>
        <end position="850"/>
    </location>
</feature>
<feature type="compositionally biased region" description="Acidic residues" evidence="1">
    <location>
        <begin position="356"/>
        <end position="389"/>
    </location>
</feature>
<sequence length="950" mass="97273">MEQPPVDPLPRPTVDGASDAVDASKASSLPGAQEAAVKDANGAQNGVESISGDVDSTSKPSAAAASCGDAGGDVASGDVNSDSGVKESLLEPAANGLDPVSSADTAVTHDPVTKPETDEQSDATTISDTKVPSSTAAVSDCDAPIVVPDSDTSAEAVASESLNVSRSELDETREELELRLSGSEGSDPAPEDEDLLLRDDPELVGSPVKAGPVCSSPRPTEDGPKNSTPTPTAGDDTPAADDKSVDKDEPAKAGADAVMADTGEVKSSEGDASQTDAAEADAGDEDEAQSSADPVDLPDDMFESAAALNAAEEEEERVRREAKLHERRRVALLAVDSMDSNGDSMDVDDALPPADVGDEASMDVPDGNDDVTLDVPDEVTLDGPEDSVDPESSMPSSAAGGDDDDPDDPAEIDDGGDAEDTAAGSGGDVDTPDIQLDSEDANDATSNDHEVVLEDAEDSPRPEDSRGAAEDSRGAAEDSRDVSESPAASRKRPPSPLSASEGSKMRRLETPARPFIAVKKVQLNENNLRILQESQERDRLRLEESAAASAASGSSVSSASPPATAAAPAPSAAAAGATSGAAVNGVKSSLLQRVKQLTREDLETLVLEKMCEAIASRSVIGDMKKSAEKHVVAAERFQKKITHLQKQVGDLHLVVRKLSAELKSRKAPSYPVKITRTVGLQVTLAKSVPPLTSRPRPPPSSPGAPTSGAADASTGAPTGSPAGAPASVPVTNGVLRAHLTSTSPIRARQVYSRSPVPQGQVQFRTAQPQSPSHSYRGARRGRPPGVTPSPVSGTTVALVPVVRTMVPIGSVSLPGISSSPQRTVGVAPAAAAAGVPSPPVYANARGRPAGGHPPRPGASLATGGGGGAADVVDLTDDDDPKRPTAATGRGTPVTSPRRGGITSVTVRIRRGRGRGEEKEGLEKMGVKENGKEMLKGVRWNKAMLFLCGTI</sequence>
<evidence type="ECO:0000313" key="2">
    <source>
        <dbReference type="EMBL" id="KAF0308704.1"/>
    </source>
</evidence>
<dbReference type="Proteomes" id="UP000440578">
    <property type="component" value="Unassembled WGS sequence"/>
</dbReference>
<accession>A0A6A4WY28</accession>
<feature type="compositionally biased region" description="Basic and acidic residues" evidence="1">
    <location>
        <begin position="446"/>
        <end position="483"/>
    </location>
</feature>
<feature type="compositionally biased region" description="Polar residues" evidence="1">
    <location>
        <begin position="122"/>
        <end position="137"/>
    </location>
</feature>
<feature type="region of interest" description="Disordered" evidence="1">
    <location>
        <begin position="685"/>
        <end position="729"/>
    </location>
</feature>
<feature type="compositionally biased region" description="Basic and acidic residues" evidence="1">
    <location>
        <begin position="240"/>
        <end position="251"/>
    </location>
</feature>
<evidence type="ECO:0000256" key="1">
    <source>
        <dbReference type="SAM" id="MobiDB-lite"/>
    </source>
</evidence>
<dbReference type="AlphaFoldDB" id="A0A6A4WY28"/>
<feature type="compositionally biased region" description="Polar residues" evidence="1">
    <location>
        <begin position="42"/>
        <end position="60"/>
    </location>
</feature>
<feature type="compositionally biased region" description="Low complexity" evidence="1">
    <location>
        <begin position="15"/>
        <end position="28"/>
    </location>
</feature>
<feature type="compositionally biased region" description="Polar residues" evidence="1">
    <location>
        <begin position="751"/>
        <end position="773"/>
    </location>
</feature>
<feature type="region of interest" description="Disordered" evidence="1">
    <location>
        <begin position="745"/>
        <end position="792"/>
    </location>
</feature>
<comment type="caution">
    <text evidence="2">The sequence shown here is derived from an EMBL/GenBank/DDBJ whole genome shotgun (WGS) entry which is preliminary data.</text>
</comment>
<dbReference type="OrthoDB" id="2434995at2759"/>
<keyword evidence="3" id="KW-1185">Reference proteome</keyword>
<feature type="compositionally biased region" description="Acidic residues" evidence="1">
    <location>
        <begin position="401"/>
        <end position="420"/>
    </location>
</feature>
<feature type="compositionally biased region" description="Basic and acidic residues" evidence="1">
    <location>
        <begin position="167"/>
        <end position="178"/>
    </location>
</feature>
<feature type="region of interest" description="Disordered" evidence="1">
    <location>
        <begin position="1"/>
        <end position="519"/>
    </location>
</feature>
<gene>
    <name evidence="2" type="ORF">FJT64_020106</name>
</gene>
<feature type="region of interest" description="Disordered" evidence="1">
    <location>
        <begin position="541"/>
        <end position="567"/>
    </location>
</feature>
<feature type="compositionally biased region" description="Pro residues" evidence="1">
    <location>
        <begin position="1"/>
        <end position="11"/>
    </location>
</feature>
<protein>
    <recommendedName>
        <fullName evidence="4">Activating transcription factor 7-interacting protein 1</fullName>
    </recommendedName>
</protein>
<feature type="compositionally biased region" description="Low complexity" evidence="1">
    <location>
        <begin position="545"/>
        <end position="567"/>
    </location>
</feature>
<feature type="compositionally biased region" description="Low complexity" evidence="1">
    <location>
        <begin position="228"/>
        <end position="237"/>
    </location>
</feature>
<proteinExistence type="predicted"/>
<organism evidence="2 3">
    <name type="scientific">Amphibalanus amphitrite</name>
    <name type="common">Striped barnacle</name>
    <name type="synonym">Balanus amphitrite</name>
    <dbReference type="NCBI Taxonomy" id="1232801"/>
    <lineage>
        <taxon>Eukaryota</taxon>
        <taxon>Metazoa</taxon>
        <taxon>Ecdysozoa</taxon>
        <taxon>Arthropoda</taxon>
        <taxon>Crustacea</taxon>
        <taxon>Multicrustacea</taxon>
        <taxon>Cirripedia</taxon>
        <taxon>Thoracica</taxon>
        <taxon>Thoracicalcarea</taxon>
        <taxon>Balanomorpha</taxon>
        <taxon>Balanoidea</taxon>
        <taxon>Balanidae</taxon>
        <taxon>Amphibalaninae</taxon>
        <taxon>Amphibalanus</taxon>
    </lineage>
</organism>
<feature type="compositionally biased region" description="Low complexity" evidence="1">
    <location>
        <begin position="703"/>
        <end position="729"/>
    </location>
</feature>
<feature type="region of interest" description="Disordered" evidence="1">
    <location>
        <begin position="841"/>
        <end position="901"/>
    </location>
</feature>
<evidence type="ECO:0000313" key="3">
    <source>
        <dbReference type="Proteomes" id="UP000440578"/>
    </source>
</evidence>